<dbReference type="OrthoDB" id="8941909at2"/>
<organism evidence="1 2">
    <name type="scientific">Pandoraea oxalativorans</name>
    <dbReference type="NCBI Taxonomy" id="573737"/>
    <lineage>
        <taxon>Bacteria</taxon>
        <taxon>Pseudomonadati</taxon>
        <taxon>Pseudomonadota</taxon>
        <taxon>Betaproteobacteria</taxon>
        <taxon>Burkholderiales</taxon>
        <taxon>Burkholderiaceae</taxon>
        <taxon>Pandoraea</taxon>
    </lineage>
</organism>
<sequence>MESEKNHGNGRRGRPNYDVAFRQRLAAAACEPGVSVSKLAREHGINANMLFKWRRKYRAQLAIEPAPLLPVTLVSDRAALEHAGRALAPISAEVQRDPGTIEVRIGKAAVKVSGSVDAQVLRTVLEAFR</sequence>
<dbReference type="PATRIC" id="fig|573737.6.peg.5351"/>
<evidence type="ECO:0000313" key="1">
    <source>
        <dbReference type="EMBL" id="AKK24601.1"/>
    </source>
</evidence>
<accession>A0A0G3IFA3</accession>
<dbReference type="SUPFAM" id="SSF46689">
    <property type="entry name" value="Homeodomain-like"/>
    <property type="match status" value="1"/>
</dbReference>
<dbReference type="NCBIfam" id="NF047595">
    <property type="entry name" value="IS66_ISRel24_TnpA"/>
    <property type="match status" value="1"/>
</dbReference>
<dbReference type="EMBL" id="CP011518">
    <property type="protein sequence ID" value="AKK24601.1"/>
    <property type="molecule type" value="Genomic_DNA"/>
</dbReference>
<name>A0A0G3IFA3_9BURK</name>
<evidence type="ECO:0000313" key="2">
    <source>
        <dbReference type="Proteomes" id="UP000035050"/>
    </source>
</evidence>
<reference evidence="1" key="1">
    <citation type="submission" date="2016-06" db="EMBL/GenBank/DDBJ databases">
        <title>Pandoraea oxalativorans DSM 23570 Genome Sequencing.</title>
        <authorList>
            <person name="Ee R."/>
            <person name="Lim Y.-L."/>
            <person name="Yong D."/>
            <person name="Yin W.-F."/>
            <person name="Chan K.-G."/>
        </authorList>
    </citation>
    <scope>NUCLEOTIDE SEQUENCE</scope>
    <source>
        <strain evidence="1">DSM 23570</strain>
        <plasmid evidence="1">pPO70-1</plasmid>
    </source>
</reference>
<dbReference type="KEGG" id="pox:MB84_27515"/>
<dbReference type="Pfam" id="PF01527">
    <property type="entry name" value="HTH_Tnp_1"/>
    <property type="match status" value="1"/>
</dbReference>
<evidence type="ECO:0008006" key="3">
    <source>
        <dbReference type="Google" id="ProtNLM"/>
    </source>
</evidence>
<dbReference type="PANTHER" id="PTHR37936:SF3">
    <property type="entry name" value="TRANSPOSASE INSC FOR INSERTION ELEMENT IS2A-RELATED"/>
    <property type="match status" value="1"/>
</dbReference>
<dbReference type="PANTHER" id="PTHR37936">
    <property type="entry name" value="TRANSPOSASE INSC FOR INSERTION ELEMENT IS2A-RELATED"/>
    <property type="match status" value="1"/>
</dbReference>
<keyword evidence="2" id="KW-1185">Reference proteome</keyword>
<proteinExistence type="predicted"/>
<dbReference type="RefSeq" id="WP_052653796.1">
    <property type="nucleotide sequence ID" value="NZ_CP011518.2"/>
</dbReference>
<dbReference type="GO" id="GO:0006313">
    <property type="term" value="P:DNA transposition"/>
    <property type="evidence" value="ECO:0007669"/>
    <property type="project" value="InterPro"/>
</dbReference>
<geneLocation type="plasmid" evidence="1 2">
    <name>pPO70-1</name>
</geneLocation>
<dbReference type="InterPro" id="IPR009057">
    <property type="entry name" value="Homeodomain-like_sf"/>
</dbReference>
<dbReference type="GO" id="GO:0004803">
    <property type="term" value="F:transposase activity"/>
    <property type="evidence" value="ECO:0007669"/>
    <property type="project" value="InterPro"/>
</dbReference>
<dbReference type="GO" id="GO:0003677">
    <property type="term" value="F:DNA binding"/>
    <property type="evidence" value="ECO:0007669"/>
    <property type="project" value="InterPro"/>
</dbReference>
<dbReference type="InterPro" id="IPR002514">
    <property type="entry name" value="Transposase_8"/>
</dbReference>
<protein>
    <recommendedName>
        <fullName evidence="3">Transposase</fullName>
    </recommendedName>
</protein>
<dbReference type="Proteomes" id="UP000035050">
    <property type="component" value="Plasmid pPO70-1"/>
</dbReference>
<dbReference type="AlphaFoldDB" id="A0A0G3IFA3"/>
<gene>
    <name evidence="1" type="ORF">MB84_27515</name>
</gene>
<keyword evidence="1" id="KW-0614">Plasmid</keyword>